<dbReference type="PANTHER" id="PTHR24223:SF415">
    <property type="entry name" value="FI20190P1"/>
    <property type="match status" value="1"/>
</dbReference>
<proteinExistence type="predicted"/>
<dbReference type="Pfam" id="PF00664">
    <property type="entry name" value="ABC_membrane"/>
    <property type="match status" value="2"/>
</dbReference>
<feature type="domain" description="ABC transmembrane type-1" evidence="11">
    <location>
        <begin position="870"/>
        <end position="1111"/>
    </location>
</feature>
<gene>
    <name evidence="13 14" type="primary">LOC107225993</name>
</gene>
<evidence type="ECO:0000256" key="3">
    <source>
        <dbReference type="ARBA" id="ARBA00022692"/>
    </source>
</evidence>
<evidence type="ECO:0000256" key="4">
    <source>
        <dbReference type="ARBA" id="ARBA00022741"/>
    </source>
</evidence>
<feature type="compositionally biased region" description="Acidic residues" evidence="8">
    <location>
        <begin position="728"/>
        <end position="737"/>
    </location>
</feature>
<dbReference type="CDD" id="cd03250">
    <property type="entry name" value="ABCC_MRP_domain1"/>
    <property type="match status" value="1"/>
</dbReference>
<keyword evidence="3 9" id="KW-0812">Transmembrane</keyword>
<evidence type="ECO:0000256" key="7">
    <source>
        <dbReference type="ARBA" id="ARBA00023136"/>
    </source>
</evidence>
<evidence type="ECO:0000313" key="14">
    <source>
        <dbReference type="RefSeq" id="XP_046597094.1"/>
    </source>
</evidence>
<dbReference type="CDD" id="cd03244">
    <property type="entry name" value="ABCC_MRP_domain2"/>
    <property type="match status" value="1"/>
</dbReference>
<feature type="transmembrane region" description="Helical" evidence="9">
    <location>
        <begin position="218"/>
        <end position="240"/>
    </location>
</feature>
<feature type="domain" description="ABC transmembrane type-1" evidence="11">
    <location>
        <begin position="108"/>
        <end position="375"/>
    </location>
</feature>
<dbReference type="PROSITE" id="PS50893">
    <property type="entry name" value="ABC_TRANSPORTER_2"/>
    <property type="match status" value="2"/>
</dbReference>
<evidence type="ECO:0000256" key="8">
    <source>
        <dbReference type="SAM" id="MobiDB-lite"/>
    </source>
</evidence>
<feature type="transmembrane region" description="Helical" evidence="9">
    <location>
        <begin position="144"/>
        <end position="161"/>
    </location>
</feature>
<feature type="region of interest" description="Disordered" evidence="8">
    <location>
        <begin position="717"/>
        <end position="764"/>
    </location>
</feature>
<feature type="compositionally biased region" description="Basic and acidic residues" evidence="8">
    <location>
        <begin position="718"/>
        <end position="727"/>
    </location>
</feature>
<protein>
    <submittedName>
        <fullName evidence="13 14">ATP-binding cassette sub-family C member 4-like isoform X1</fullName>
    </submittedName>
</protein>
<name>A0ABM3G9Z4_NEOLC</name>
<dbReference type="Gene3D" id="3.40.50.300">
    <property type="entry name" value="P-loop containing nucleotide triphosphate hydrolases"/>
    <property type="match status" value="2"/>
</dbReference>
<feature type="transmembrane region" description="Helical" evidence="9">
    <location>
        <begin position="91"/>
        <end position="117"/>
    </location>
</feature>
<evidence type="ECO:0000259" key="10">
    <source>
        <dbReference type="PROSITE" id="PS50893"/>
    </source>
</evidence>
<dbReference type="PANTHER" id="PTHR24223">
    <property type="entry name" value="ATP-BINDING CASSETTE SUB-FAMILY C"/>
    <property type="match status" value="1"/>
</dbReference>
<dbReference type="SUPFAM" id="SSF90123">
    <property type="entry name" value="ABC transporter transmembrane region"/>
    <property type="match status" value="2"/>
</dbReference>
<evidence type="ECO:0000256" key="9">
    <source>
        <dbReference type="SAM" id="Phobius"/>
    </source>
</evidence>
<accession>A0ABM3G9Z4</accession>
<evidence type="ECO:0000256" key="6">
    <source>
        <dbReference type="ARBA" id="ARBA00022989"/>
    </source>
</evidence>
<evidence type="ECO:0000313" key="13">
    <source>
        <dbReference type="RefSeq" id="XP_046597093.1"/>
    </source>
</evidence>
<dbReference type="InterPro" id="IPR050173">
    <property type="entry name" value="ABC_transporter_C-like"/>
</dbReference>
<keyword evidence="2" id="KW-0813">Transport</keyword>
<feature type="transmembrane region" description="Helical" evidence="9">
    <location>
        <begin position="966"/>
        <end position="986"/>
    </location>
</feature>
<feature type="domain" description="ABC transporter" evidence="10">
    <location>
        <begin position="479"/>
        <end position="716"/>
    </location>
</feature>
<dbReference type="Proteomes" id="UP000829291">
    <property type="component" value="Chromosome 5"/>
</dbReference>
<evidence type="ECO:0000256" key="2">
    <source>
        <dbReference type="ARBA" id="ARBA00022448"/>
    </source>
</evidence>
<dbReference type="InterPro" id="IPR011527">
    <property type="entry name" value="ABC1_TM_dom"/>
</dbReference>
<dbReference type="InterPro" id="IPR017871">
    <property type="entry name" value="ABC_transporter-like_CS"/>
</dbReference>
<evidence type="ECO:0000256" key="1">
    <source>
        <dbReference type="ARBA" id="ARBA00004141"/>
    </source>
</evidence>
<dbReference type="RefSeq" id="XP_046597094.1">
    <property type="nucleotide sequence ID" value="XM_046741138.1"/>
</dbReference>
<keyword evidence="6 9" id="KW-1133">Transmembrane helix</keyword>
<dbReference type="InterPro" id="IPR003439">
    <property type="entry name" value="ABC_transporter-like_ATP-bd"/>
</dbReference>
<dbReference type="InterPro" id="IPR044746">
    <property type="entry name" value="ABCC_6TM_D1"/>
</dbReference>
<sequence>MVAKTKNRAKNPQESANFLSRLCFGWTLPIFLIGMKRKLQTEDLYNPLESNESEGLGDRLEKEWKKELAKLSIESKAKGGEKKMLKRRPSLIWPLIRVFWFQAVLQWTLCVIAQLILRPMQPLCQKWVISYFRHGETEMSQNQALLSAATLSFVTISMIFMDNHAVLRARETGMCMRIACCSIIYRKVLRLDLAAVNNLAAGKVANLISNDVARFDNLFVYLHFIWIVPLQLTLFGYIMWRAVGLATFAGLAVIIIQAVPIQGTLSRVTTKLRTQIAVKTDERVQLMSEMISGIQVVKMHSWEKSFEMIVSKIRALEVKLITYSSYVRGISLSMPIFSGRLAVYITMTVFALMDNSLNAEVAFTVAVLLNMLRISCTYEFSQAIYQAGEASVSLERITDFLLLAEVEEPKNFEAESLSAIQERKEHATNASLEPRITEELESLLEDKEQSNEKSALSVNGLRRNVIGTIDEKFKNGIGVELVNVAGNWISGQLPPTLCEVSMKVKSQSLSMVVGSVGSGKSSLLHLLLGELSVGAGRLSFYTNENNDKNRISSRDICISYTSQDPWLFSGTIRDNILFGQAFDRKRYEDVTSVCALVKDFEQLPQGDLSFVGDRGVSLSGGQRARVNLARAIYKDADIYLLDDPLSAVDTHVGRQLFEECIKGFLNGKTRIVVTHQLQYLRQSDYIIVLDRGTVKRQGTYDEVTQNGLQAITSFRKKNSNEAEKADENSEENMEDEASFITGSGTQDSKDAPEDAKGSADISEEEMTRKKSSLQVFTSYFKAGGNFCWLTWLVATFIIAMTVPIANDYWLTYWINHNVVVHVSESNESVSENLTSKRDHTTNVSAGIFSADKSRWFDEAGLLRKNVAVEVYTAVIIATVFLNILSSLIFMRICMNASRNIHNSMFANLLRAPMRFFNTNPIGRILNRFSKDVGAMDELLPQAFMMASQILTMVLGIFGIVTSVMPLMVIPVIITSGLLCFVIIYSLETIRDMKRLEGITKSSVFSQVSFTLDGLTTIRSHGTRVEKMLRMEYDHHQDDHTGASYLTYATLVAFACTVDLISCLFTTSVCFSFILLNNGSLLSGTVGLAISQCLLLTGAIQLGARLFSEAVAQMISVERILQYTNLPQEGPFTTDNPPPPTWPSNGGLVFNQVSMKYAEDKPSVLKDLNLRIKPGWKVGIVGRTGAGKSSLISALFRLTGDGIEGEILLDGIDTKSIGLQELRPRISIIPQEPTLFSASLRYNLDPFNQYSDADLWDSLREVELQNLSSSLDFRVATNGANFSVGQRQLICLARAILRNNRLLVLDEATANIDQRTDALIQKTIRRKFADCTVLTIAHRLNTIMDSDRVLVMERGRIEEFGHPYFLLKNPNGRFSQMLQQMGKTTAEKLSQIAESAYHSSLEYKEMDDIMIIPANITTSTDHQ</sequence>
<keyword evidence="5" id="KW-0067">ATP-binding</keyword>
<dbReference type="SMART" id="SM00382">
    <property type="entry name" value="AAA"/>
    <property type="match status" value="2"/>
</dbReference>
<keyword evidence="12" id="KW-1185">Reference proteome</keyword>
<dbReference type="GeneID" id="107225993"/>
<evidence type="ECO:0000256" key="5">
    <source>
        <dbReference type="ARBA" id="ARBA00022840"/>
    </source>
</evidence>
<feature type="transmembrane region" description="Helical" evidence="9">
    <location>
        <begin position="870"/>
        <end position="890"/>
    </location>
</feature>
<comment type="subcellular location">
    <subcellularLocation>
        <location evidence="1">Membrane</location>
        <topology evidence="1">Multi-pass membrane protein</topology>
    </subcellularLocation>
</comment>
<feature type="transmembrane region" description="Helical" evidence="9">
    <location>
        <begin position="1044"/>
        <end position="1074"/>
    </location>
</feature>
<dbReference type="InterPro" id="IPR003593">
    <property type="entry name" value="AAA+_ATPase"/>
</dbReference>
<feature type="transmembrane region" description="Helical" evidence="9">
    <location>
        <begin position="246"/>
        <end position="265"/>
    </location>
</feature>
<dbReference type="InterPro" id="IPR027417">
    <property type="entry name" value="P-loop_NTPase"/>
</dbReference>
<dbReference type="PROSITE" id="PS50929">
    <property type="entry name" value="ABC_TM1F"/>
    <property type="match status" value="2"/>
</dbReference>
<dbReference type="Pfam" id="PF00005">
    <property type="entry name" value="ABC_tran"/>
    <property type="match status" value="2"/>
</dbReference>
<feature type="transmembrane region" description="Helical" evidence="9">
    <location>
        <begin position="786"/>
        <end position="805"/>
    </location>
</feature>
<evidence type="ECO:0000259" key="11">
    <source>
        <dbReference type="PROSITE" id="PS50929"/>
    </source>
</evidence>
<dbReference type="Gene3D" id="1.20.1560.10">
    <property type="entry name" value="ABC transporter type 1, transmembrane domain"/>
    <property type="match status" value="2"/>
</dbReference>
<dbReference type="InterPro" id="IPR036640">
    <property type="entry name" value="ABC1_TM_sf"/>
</dbReference>
<dbReference type="RefSeq" id="XP_046597093.1">
    <property type="nucleotide sequence ID" value="XM_046741137.1"/>
</dbReference>
<keyword evidence="4" id="KW-0547">Nucleotide-binding</keyword>
<reference evidence="13 14" key="1">
    <citation type="submission" date="2025-05" db="UniProtKB">
        <authorList>
            <consortium name="RefSeq"/>
        </authorList>
    </citation>
    <scope>IDENTIFICATION</scope>
    <source>
        <tissue evidence="13 14">Thorax and Abdomen</tissue>
    </source>
</reference>
<keyword evidence="7 9" id="KW-0472">Membrane</keyword>
<feature type="transmembrane region" description="Helical" evidence="9">
    <location>
        <begin position="938"/>
        <end position="960"/>
    </location>
</feature>
<dbReference type="SUPFAM" id="SSF52540">
    <property type="entry name" value="P-loop containing nucleoside triphosphate hydrolases"/>
    <property type="match status" value="2"/>
</dbReference>
<dbReference type="CDD" id="cd18579">
    <property type="entry name" value="ABC_6TM_ABCC_D1"/>
    <property type="match status" value="1"/>
</dbReference>
<feature type="domain" description="ABC transporter" evidence="10">
    <location>
        <begin position="1147"/>
        <end position="1378"/>
    </location>
</feature>
<organism evidence="12 14">
    <name type="scientific">Neodiprion lecontei</name>
    <name type="common">Redheaded pine sawfly</name>
    <dbReference type="NCBI Taxonomy" id="441921"/>
    <lineage>
        <taxon>Eukaryota</taxon>
        <taxon>Metazoa</taxon>
        <taxon>Ecdysozoa</taxon>
        <taxon>Arthropoda</taxon>
        <taxon>Hexapoda</taxon>
        <taxon>Insecta</taxon>
        <taxon>Pterygota</taxon>
        <taxon>Neoptera</taxon>
        <taxon>Endopterygota</taxon>
        <taxon>Hymenoptera</taxon>
        <taxon>Tenthredinoidea</taxon>
        <taxon>Diprionidae</taxon>
        <taxon>Diprioninae</taxon>
        <taxon>Neodiprion</taxon>
    </lineage>
</organism>
<feature type="compositionally biased region" description="Basic and acidic residues" evidence="8">
    <location>
        <begin position="747"/>
        <end position="757"/>
    </location>
</feature>
<evidence type="ECO:0000313" key="12">
    <source>
        <dbReference type="Proteomes" id="UP000829291"/>
    </source>
</evidence>
<dbReference type="PROSITE" id="PS00211">
    <property type="entry name" value="ABC_TRANSPORTER_1"/>
    <property type="match status" value="2"/>
</dbReference>